<dbReference type="Proteomes" id="UP001283361">
    <property type="component" value="Unassembled WGS sequence"/>
</dbReference>
<accession>A0AAE0XR25</accession>
<reference evidence="2" key="1">
    <citation type="journal article" date="2023" name="G3 (Bethesda)">
        <title>A reference genome for the long-term kleptoplast-retaining sea slug Elysia crispata morphotype clarki.</title>
        <authorList>
            <person name="Eastman K.E."/>
            <person name="Pendleton A.L."/>
            <person name="Shaikh M.A."/>
            <person name="Suttiyut T."/>
            <person name="Ogas R."/>
            <person name="Tomko P."/>
            <person name="Gavelis G."/>
            <person name="Widhalm J.R."/>
            <person name="Wisecaver J.H."/>
        </authorList>
    </citation>
    <scope>NUCLEOTIDE SEQUENCE</scope>
    <source>
        <strain evidence="2">ECLA1</strain>
    </source>
</reference>
<organism evidence="2 3">
    <name type="scientific">Elysia crispata</name>
    <name type="common">lettuce slug</name>
    <dbReference type="NCBI Taxonomy" id="231223"/>
    <lineage>
        <taxon>Eukaryota</taxon>
        <taxon>Metazoa</taxon>
        <taxon>Spiralia</taxon>
        <taxon>Lophotrochozoa</taxon>
        <taxon>Mollusca</taxon>
        <taxon>Gastropoda</taxon>
        <taxon>Heterobranchia</taxon>
        <taxon>Euthyneura</taxon>
        <taxon>Panpulmonata</taxon>
        <taxon>Sacoglossa</taxon>
        <taxon>Placobranchoidea</taxon>
        <taxon>Plakobranchidae</taxon>
        <taxon>Elysia</taxon>
    </lineage>
</organism>
<evidence type="ECO:0000313" key="3">
    <source>
        <dbReference type="Proteomes" id="UP001283361"/>
    </source>
</evidence>
<evidence type="ECO:0000256" key="1">
    <source>
        <dbReference type="SAM" id="MobiDB-lite"/>
    </source>
</evidence>
<protein>
    <submittedName>
        <fullName evidence="2">Uncharacterized protein</fullName>
    </submittedName>
</protein>
<dbReference type="AlphaFoldDB" id="A0AAE0XR25"/>
<keyword evidence="3" id="KW-1185">Reference proteome</keyword>
<proteinExistence type="predicted"/>
<feature type="region of interest" description="Disordered" evidence="1">
    <location>
        <begin position="1"/>
        <end position="20"/>
    </location>
</feature>
<evidence type="ECO:0000313" key="2">
    <source>
        <dbReference type="EMBL" id="KAK3704963.1"/>
    </source>
</evidence>
<gene>
    <name evidence="2" type="ORF">RRG08_017755</name>
</gene>
<dbReference type="EMBL" id="JAWDGP010007779">
    <property type="protein sequence ID" value="KAK3704963.1"/>
    <property type="molecule type" value="Genomic_DNA"/>
</dbReference>
<comment type="caution">
    <text evidence="2">The sequence shown here is derived from an EMBL/GenBank/DDBJ whole genome shotgun (WGS) entry which is preliminary data.</text>
</comment>
<sequence>MPSMDSARSFGGRKNREEQNRRRLHRAIVSTFRLLINTGDLVWVMTSLRIKRLNTGAQDAHPRHSFRYLSSTWRSPWPKTARGANSSPRRGVLEHSGRSAMAREARCLKRSSKQRKFDFGVTRLSLKKLLDAANDRQCYLQTSCITKRCLYTPVLSWDRCVAVYLVSSDLES</sequence>
<name>A0AAE0XR25_9GAST</name>